<dbReference type="EMBL" id="CP072801">
    <property type="protein sequence ID" value="QTR45662.1"/>
    <property type="molecule type" value="Genomic_DNA"/>
</dbReference>
<organism evidence="14 15">
    <name type="scientific">Thiothrix litoralis</name>
    <dbReference type="NCBI Taxonomy" id="2891210"/>
    <lineage>
        <taxon>Bacteria</taxon>
        <taxon>Pseudomonadati</taxon>
        <taxon>Pseudomonadota</taxon>
        <taxon>Gammaproteobacteria</taxon>
        <taxon>Thiotrichales</taxon>
        <taxon>Thiotrichaceae</taxon>
        <taxon>Thiothrix</taxon>
    </lineage>
</organism>
<dbReference type="RefSeq" id="WP_210222060.1">
    <property type="nucleotide sequence ID" value="NZ_CP072801.1"/>
</dbReference>
<evidence type="ECO:0000256" key="1">
    <source>
        <dbReference type="ARBA" id="ARBA00000085"/>
    </source>
</evidence>
<dbReference type="InterPro" id="IPR029151">
    <property type="entry name" value="Sensor-like_sf"/>
</dbReference>
<dbReference type="Gene3D" id="3.30.450.20">
    <property type="entry name" value="PAS domain"/>
    <property type="match status" value="1"/>
</dbReference>
<keyword evidence="12" id="KW-1133">Transmembrane helix</keyword>
<protein>
    <recommendedName>
        <fullName evidence="3">histidine kinase</fullName>
        <ecNumber evidence="3">2.7.13.3</ecNumber>
    </recommendedName>
</protein>
<feature type="domain" description="HAMP" evidence="13">
    <location>
        <begin position="343"/>
        <end position="395"/>
    </location>
</feature>
<dbReference type="PROSITE" id="PS50885">
    <property type="entry name" value="HAMP"/>
    <property type="match status" value="1"/>
</dbReference>
<dbReference type="InterPro" id="IPR048760">
    <property type="entry name" value="VP0354-like_sensor_dom"/>
</dbReference>
<keyword evidence="11 12" id="KW-0472">Membrane</keyword>
<keyword evidence="5" id="KW-0597">Phosphoprotein</keyword>
<evidence type="ECO:0000259" key="13">
    <source>
        <dbReference type="PROSITE" id="PS50885"/>
    </source>
</evidence>
<keyword evidence="15" id="KW-1185">Reference proteome</keyword>
<keyword evidence="8" id="KW-0418">Kinase</keyword>
<dbReference type="SUPFAM" id="SSF103190">
    <property type="entry name" value="Sensory domain-like"/>
    <property type="match status" value="2"/>
</dbReference>
<dbReference type="SMART" id="SM00304">
    <property type="entry name" value="HAMP"/>
    <property type="match status" value="1"/>
</dbReference>
<keyword evidence="4" id="KW-1003">Cell membrane</keyword>
<name>A0ABX7WRQ1_9GAMM</name>
<evidence type="ECO:0000256" key="5">
    <source>
        <dbReference type="ARBA" id="ARBA00022553"/>
    </source>
</evidence>
<dbReference type="Proteomes" id="UP000672039">
    <property type="component" value="Chromosome"/>
</dbReference>
<evidence type="ECO:0000256" key="10">
    <source>
        <dbReference type="ARBA" id="ARBA00023012"/>
    </source>
</evidence>
<dbReference type="PANTHER" id="PTHR45528:SF1">
    <property type="entry name" value="SENSOR HISTIDINE KINASE CPXA"/>
    <property type="match status" value="1"/>
</dbReference>
<dbReference type="InterPro" id="IPR050398">
    <property type="entry name" value="HssS/ArlS-like"/>
</dbReference>
<dbReference type="EC" id="2.7.13.3" evidence="3"/>
<reference evidence="14 15" key="1">
    <citation type="submission" date="2021-04" db="EMBL/GenBank/DDBJ databases">
        <title>Genomics, taxonomy and metabolism of representatives of sulfur bacteria of the genus Thiothrix: Thiothrix fructosivorans QT, Thiothrix unzii A1T and three new species, Thiothrix subterranea sp. nov., Thiothrix litoralis sp. nov. and 'Candidatus Thiothrix anitrata' sp. nov.</title>
        <authorList>
            <person name="Ravin N.V."/>
            <person name="Smolyakov D."/>
            <person name="Rudenko T.S."/>
            <person name="Mardanov A.V."/>
            <person name="Beletsky A.V."/>
            <person name="Markov N.D."/>
            <person name="Fomenkov A.I."/>
            <person name="Roberts R.J."/>
            <person name="Karnachuk O.V."/>
            <person name="Novikov A."/>
            <person name="Grabovich M.Y."/>
        </authorList>
    </citation>
    <scope>NUCLEOTIDE SEQUENCE [LARGE SCALE GENOMIC DNA]</scope>
    <source>
        <strain evidence="14 15">AS</strain>
    </source>
</reference>
<keyword evidence="10" id="KW-0902">Two-component regulatory system</keyword>
<evidence type="ECO:0000256" key="4">
    <source>
        <dbReference type="ARBA" id="ARBA00022475"/>
    </source>
</evidence>
<feature type="transmembrane region" description="Helical" evidence="12">
    <location>
        <begin position="320"/>
        <end position="339"/>
    </location>
</feature>
<keyword evidence="7" id="KW-0547">Nucleotide-binding</keyword>
<evidence type="ECO:0000313" key="15">
    <source>
        <dbReference type="Proteomes" id="UP000672039"/>
    </source>
</evidence>
<evidence type="ECO:0000256" key="9">
    <source>
        <dbReference type="ARBA" id="ARBA00022840"/>
    </source>
</evidence>
<evidence type="ECO:0000256" key="6">
    <source>
        <dbReference type="ARBA" id="ARBA00022679"/>
    </source>
</evidence>
<dbReference type="Gene3D" id="6.10.340.10">
    <property type="match status" value="1"/>
</dbReference>
<evidence type="ECO:0000256" key="3">
    <source>
        <dbReference type="ARBA" id="ARBA00012438"/>
    </source>
</evidence>
<keyword evidence="6" id="KW-0808">Transferase</keyword>
<dbReference type="PANTHER" id="PTHR45528">
    <property type="entry name" value="SENSOR HISTIDINE KINASE CPXA"/>
    <property type="match status" value="1"/>
</dbReference>
<gene>
    <name evidence="14" type="ORF">J9253_16890</name>
</gene>
<dbReference type="Pfam" id="PF21623">
    <property type="entry name" value="HK_sensor_dom_bact"/>
    <property type="match status" value="1"/>
</dbReference>
<evidence type="ECO:0000256" key="8">
    <source>
        <dbReference type="ARBA" id="ARBA00022777"/>
    </source>
</evidence>
<evidence type="ECO:0000313" key="14">
    <source>
        <dbReference type="EMBL" id="QTR45662.1"/>
    </source>
</evidence>
<dbReference type="InterPro" id="IPR003660">
    <property type="entry name" value="HAMP_dom"/>
</dbReference>
<dbReference type="SUPFAM" id="SSF158472">
    <property type="entry name" value="HAMP domain-like"/>
    <property type="match status" value="1"/>
</dbReference>
<dbReference type="CDD" id="cd06225">
    <property type="entry name" value="HAMP"/>
    <property type="match status" value="1"/>
</dbReference>
<keyword evidence="9" id="KW-0067">ATP-binding</keyword>
<evidence type="ECO:0000256" key="11">
    <source>
        <dbReference type="ARBA" id="ARBA00023136"/>
    </source>
</evidence>
<proteinExistence type="predicted"/>
<sequence length="399" mass="44341">MSLRLNNIRTQILLALLLVSLLPLLLIGGYALQSSTSMLHQHAIEKGGSKLSLVNEQIQMFFQGVQGDMFYLRDSNDVGLYLAALKQGDEATRKLMLANLSNSFRQFSQNRHIYDQVRLIDNDGMEIVRISLNGDTAAIIPEDKLLNKKNRYFVTESLKQPNGGVYISPLDLKEKSPGVLEDPPRPSIRYGTSLFDTDKKQQGMILLNTLGTDVVELVKNAQSASQTLLFVSPEGFYFYHPDATKAWGGPTDLKTGANLFTDYPELKDRLGDGSKPSEFQLGERFISTFPVKLNNGQHTIGTLISIADNAVVFAPVWSAFWKYLGMGALILLLSGLVAVRLSRHITRPLDELTEVVERLSLGETDTPVNVPAYDKTQALSAAVERLRKSLNILTRRISK</sequence>
<keyword evidence="12" id="KW-0812">Transmembrane</keyword>
<comment type="catalytic activity">
    <reaction evidence="1">
        <text>ATP + protein L-histidine = ADP + protein N-phospho-L-histidine.</text>
        <dbReference type="EC" id="2.7.13.3"/>
    </reaction>
</comment>
<comment type="subcellular location">
    <subcellularLocation>
        <location evidence="2">Cell membrane</location>
        <topology evidence="2">Multi-pass membrane protein</topology>
    </subcellularLocation>
</comment>
<evidence type="ECO:0000256" key="12">
    <source>
        <dbReference type="SAM" id="Phobius"/>
    </source>
</evidence>
<evidence type="ECO:0000256" key="7">
    <source>
        <dbReference type="ARBA" id="ARBA00022741"/>
    </source>
</evidence>
<accession>A0ABX7WRQ1</accession>
<evidence type="ECO:0000256" key="2">
    <source>
        <dbReference type="ARBA" id="ARBA00004651"/>
    </source>
</evidence>